<reference evidence="2" key="1">
    <citation type="submission" date="2021-10" db="EMBL/GenBank/DDBJ databases">
        <title>Novel species in genus Arthrobacter.</title>
        <authorList>
            <person name="Liu Y."/>
        </authorList>
    </citation>
    <scope>NUCLEOTIDE SEQUENCE</scope>
    <source>
        <strain evidence="2">Zg-Y462</strain>
        <strain evidence="4">zg-Y462</strain>
    </source>
</reference>
<dbReference type="InterPro" id="IPR019933">
    <property type="entry name" value="DivIVA_domain"/>
</dbReference>
<keyword evidence="4" id="KW-1185">Reference proteome</keyword>
<evidence type="ECO:0000313" key="2">
    <source>
        <dbReference type="EMBL" id="MCC3273933.1"/>
    </source>
</evidence>
<organism evidence="2 5">
    <name type="scientific">Arthrobacter zhangbolii</name>
    <dbReference type="NCBI Taxonomy" id="2886936"/>
    <lineage>
        <taxon>Bacteria</taxon>
        <taxon>Bacillati</taxon>
        <taxon>Actinomycetota</taxon>
        <taxon>Actinomycetes</taxon>
        <taxon>Micrococcales</taxon>
        <taxon>Micrococcaceae</taxon>
        <taxon>Arthrobacter</taxon>
    </lineage>
</organism>
<dbReference type="AlphaFoldDB" id="A0A9X1M9D9"/>
<gene>
    <name evidence="2" type="ORF">LJ755_14495</name>
    <name evidence="3" type="ORF">MUK71_12075</name>
</gene>
<dbReference type="EMBL" id="CP094984">
    <property type="protein sequence ID" value="UON91331.1"/>
    <property type="molecule type" value="Genomic_DNA"/>
</dbReference>
<sequence>MTLLLVFLAIAVLGVAAAFSSGRLRSASAEQDSGVVRGPAEVQGLAEPDPRLPPVLLPQDPGADDISRLRLSVAPRGYRMDQVDAVLERLAQALAEKDARIGRLEAERRGHGQDAAPNGESA</sequence>
<feature type="region of interest" description="Disordered" evidence="1">
    <location>
        <begin position="28"/>
        <end position="63"/>
    </location>
</feature>
<dbReference type="NCBIfam" id="TIGR03544">
    <property type="entry name" value="DivI1A_domain"/>
    <property type="match status" value="1"/>
</dbReference>
<accession>A0A9X1M9D9</accession>
<dbReference type="Proteomes" id="UP001155145">
    <property type="component" value="Unassembled WGS sequence"/>
</dbReference>
<evidence type="ECO:0000313" key="5">
    <source>
        <dbReference type="Proteomes" id="UP001155145"/>
    </source>
</evidence>
<dbReference type="Gene3D" id="6.10.250.660">
    <property type="match status" value="1"/>
</dbReference>
<dbReference type="EMBL" id="JAJFZT010000010">
    <property type="protein sequence ID" value="MCC3273933.1"/>
    <property type="molecule type" value="Genomic_DNA"/>
</dbReference>
<dbReference type="RefSeq" id="WP_227929544.1">
    <property type="nucleotide sequence ID" value="NZ_CP094984.1"/>
</dbReference>
<evidence type="ECO:0000313" key="3">
    <source>
        <dbReference type="EMBL" id="UON91331.1"/>
    </source>
</evidence>
<protein>
    <submittedName>
        <fullName evidence="2">DivIVA domain-containing protein</fullName>
    </submittedName>
</protein>
<proteinExistence type="predicted"/>
<dbReference type="Proteomes" id="UP000829758">
    <property type="component" value="Chromosome"/>
</dbReference>
<evidence type="ECO:0000313" key="4">
    <source>
        <dbReference type="Proteomes" id="UP000829758"/>
    </source>
</evidence>
<name>A0A9X1M9D9_9MICC</name>
<evidence type="ECO:0000256" key="1">
    <source>
        <dbReference type="SAM" id="MobiDB-lite"/>
    </source>
</evidence>